<proteinExistence type="predicted"/>
<evidence type="ECO:0000313" key="3">
    <source>
        <dbReference type="WBParaSite" id="ECPE_0000078401-mRNA-1"/>
    </source>
</evidence>
<evidence type="ECO:0000313" key="2">
    <source>
        <dbReference type="Proteomes" id="UP000272942"/>
    </source>
</evidence>
<name>A0A183A1E9_9TREM</name>
<protein>
    <submittedName>
        <fullName evidence="3">CUGBP Elav-like family member 3</fullName>
    </submittedName>
</protein>
<dbReference type="WBParaSite" id="ECPE_0000078401-mRNA-1">
    <property type="protein sequence ID" value="ECPE_0000078401-mRNA-1"/>
    <property type="gene ID" value="ECPE_0000078401"/>
</dbReference>
<dbReference type="Proteomes" id="UP000272942">
    <property type="component" value="Unassembled WGS sequence"/>
</dbReference>
<sequence>MKARNVRNVMDLFEPAMIVARSPEITTGQVVQPSHARLVKLTSTDLQAATNYYNPAAAAAAAAMNPMMTTGLLSNFAMPAAMAAAASPTGLGGLMQTPGTALTATPSTDARLPHQLSLTPMNSGNLLVNYSSSAGSNQMAALAAAAAAGGSQLSPSTLALLMSAYGQGAAAVTLGTAVNGNPYLGLQASAHPGLANLSGSSLLTLSPSTPNTLPLTGYTPSHTTMMGNGLAQRNLGTDVTNATDLNAFSTAMAYQRLLGYPLVQSPLLSNPTGATVNGNFNNCTTLTFGYNATLANHLN</sequence>
<dbReference type="EMBL" id="UZAN01003189">
    <property type="protein sequence ID" value="VDP28814.1"/>
    <property type="molecule type" value="Genomic_DNA"/>
</dbReference>
<evidence type="ECO:0000313" key="1">
    <source>
        <dbReference type="EMBL" id="VDP28814.1"/>
    </source>
</evidence>
<organism evidence="3">
    <name type="scientific">Echinostoma caproni</name>
    <dbReference type="NCBI Taxonomy" id="27848"/>
    <lineage>
        <taxon>Eukaryota</taxon>
        <taxon>Metazoa</taxon>
        <taxon>Spiralia</taxon>
        <taxon>Lophotrochozoa</taxon>
        <taxon>Platyhelminthes</taxon>
        <taxon>Trematoda</taxon>
        <taxon>Digenea</taxon>
        <taxon>Plagiorchiida</taxon>
        <taxon>Echinostomata</taxon>
        <taxon>Echinostomatoidea</taxon>
        <taxon>Echinostomatidae</taxon>
        <taxon>Echinostoma</taxon>
    </lineage>
</organism>
<gene>
    <name evidence="1" type="ORF">ECPE_LOCUS784</name>
</gene>
<reference evidence="1 2" key="2">
    <citation type="submission" date="2018-11" db="EMBL/GenBank/DDBJ databases">
        <authorList>
            <consortium name="Pathogen Informatics"/>
        </authorList>
    </citation>
    <scope>NUCLEOTIDE SEQUENCE [LARGE SCALE GENOMIC DNA]</scope>
    <source>
        <strain evidence="1 2">Egypt</strain>
    </source>
</reference>
<keyword evidence="2" id="KW-1185">Reference proteome</keyword>
<dbReference type="OrthoDB" id="4207594at2759"/>
<reference evidence="3" key="1">
    <citation type="submission" date="2016-06" db="UniProtKB">
        <authorList>
            <consortium name="WormBaseParasite"/>
        </authorList>
    </citation>
    <scope>IDENTIFICATION</scope>
</reference>
<dbReference type="AlphaFoldDB" id="A0A183A1E9"/>
<accession>A0A183A1E9</accession>